<protein>
    <submittedName>
        <fullName evidence="1">Putative secreted protein</fullName>
    </submittedName>
</protein>
<dbReference type="AlphaFoldDB" id="A0A2M4B4S6"/>
<accession>A0A2M4B4S6</accession>
<evidence type="ECO:0000313" key="1">
    <source>
        <dbReference type="EMBL" id="MBW48057.1"/>
    </source>
</evidence>
<proteinExistence type="predicted"/>
<sequence length="75" mass="7784">MTTWPVLGSTLSSRTCTLAVLSPISRANFCSIESNSVAVSTVASVVIVTSTRFISKGSGLTMMLTVSEADKPCPS</sequence>
<organism evidence="1">
    <name type="scientific">Anopheles triannulatus</name>
    <dbReference type="NCBI Taxonomy" id="58253"/>
    <lineage>
        <taxon>Eukaryota</taxon>
        <taxon>Metazoa</taxon>
        <taxon>Ecdysozoa</taxon>
        <taxon>Arthropoda</taxon>
        <taxon>Hexapoda</taxon>
        <taxon>Insecta</taxon>
        <taxon>Pterygota</taxon>
        <taxon>Neoptera</taxon>
        <taxon>Endopterygota</taxon>
        <taxon>Diptera</taxon>
        <taxon>Nematocera</taxon>
        <taxon>Culicoidea</taxon>
        <taxon>Culicidae</taxon>
        <taxon>Anophelinae</taxon>
        <taxon>Anopheles</taxon>
    </lineage>
</organism>
<reference evidence="1" key="1">
    <citation type="submission" date="2018-01" db="EMBL/GenBank/DDBJ databases">
        <title>An insight into the sialome of Amazonian anophelines.</title>
        <authorList>
            <person name="Ribeiro J.M."/>
            <person name="Scarpassa V."/>
            <person name="Calvo E."/>
        </authorList>
    </citation>
    <scope>NUCLEOTIDE SEQUENCE</scope>
    <source>
        <tissue evidence="1">Salivary glands</tissue>
    </source>
</reference>
<dbReference type="EMBL" id="GGFK01014736">
    <property type="protein sequence ID" value="MBW48057.1"/>
    <property type="molecule type" value="Transcribed_RNA"/>
</dbReference>
<name>A0A2M4B4S6_9DIPT</name>